<organism evidence="3 4">
    <name type="scientific">Paenibacillus chartarius</name>
    <dbReference type="NCBI Taxonomy" id="747481"/>
    <lineage>
        <taxon>Bacteria</taxon>
        <taxon>Bacillati</taxon>
        <taxon>Bacillota</taxon>
        <taxon>Bacilli</taxon>
        <taxon>Bacillales</taxon>
        <taxon>Paenibacillaceae</taxon>
        <taxon>Paenibacillus</taxon>
    </lineage>
</organism>
<dbReference type="EMBL" id="JBHLWN010000078">
    <property type="protein sequence ID" value="MFC0215005.1"/>
    <property type="molecule type" value="Genomic_DNA"/>
</dbReference>
<dbReference type="GO" id="GO:0004673">
    <property type="term" value="F:protein histidine kinase activity"/>
    <property type="evidence" value="ECO:0007669"/>
    <property type="project" value="UniProtKB-EC"/>
</dbReference>
<keyword evidence="1" id="KW-1133">Transmembrane helix</keyword>
<sequence>MGGQSIRATNNGYKFFHIILAFNILTVLVCSATISSILYERLNQTLNSQNEEFMHYATSQALNGVENIMKNCELTARNIYSDSTVANLFLGAYSGNVNYTLFHQFMLINNSFENYVATNNDIKSITIYKMDPELITDGKNIRSIESFKRQDLMQKAIEAHGKEVWVAYEEEGGGVKILLLKYLNVNLPGGILAVEMNQDRLSSLYKGDKNAKYLLYLMSEGNIIFSSNPDFRIGKETLDDVGQSVHRNRGFAKLEQSQTAYYSYSGKVNEAISVVILYDAYELGREKRSIAKYVLICTCFFVLIGVALAVWFSTRFAQIIEKLANKMKAIENGNIHLSPDPTSIREIAALDRTLCRMARRIDGLTEEVARTERQKVESEIKYLQMQMNPHFLYNLLSAVRWMAFRKSETNIVQIIDLLSDFYKIALSKGRDLITIHSEIQLIEHYVALQNCCLSDPIKLTVRVDRACKSLQISKMTLQPFVENSIIHGRVHGRMLHITVDIRKQGDRFVMTIEDDGMGIKEEVIAYIESLNKGETSAYKVGYGVTNTFARLKLFDRNAGIRVYRGNPGTIVELSVSAEQHRESDAVTR</sequence>
<dbReference type="InterPro" id="IPR050640">
    <property type="entry name" value="Bact_2-comp_sensor_kinase"/>
</dbReference>
<keyword evidence="1" id="KW-0812">Transmembrane</keyword>
<evidence type="ECO:0000259" key="2">
    <source>
        <dbReference type="Pfam" id="PF06580"/>
    </source>
</evidence>
<dbReference type="InterPro" id="IPR010559">
    <property type="entry name" value="Sig_transdc_His_kin_internal"/>
</dbReference>
<keyword evidence="3" id="KW-0808">Transferase</keyword>
<feature type="domain" description="Signal transduction histidine kinase internal region" evidence="2">
    <location>
        <begin position="379"/>
        <end position="454"/>
    </location>
</feature>
<evidence type="ECO:0000256" key="1">
    <source>
        <dbReference type="SAM" id="Phobius"/>
    </source>
</evidence>
<keyword evidence="1" id="KW-0472">Membrane</keyword>
<dbReference type="SUPFAM" id="SSF55874">
    <property type="entry name" value="ATPase domain of HSP90 chaperone/DNA topoisomerase II/histidine kinase"/>
    <property type="match status" value="1"/>
</dbReference>
<accession>A0ABV6DQU7</accession>
<dbReference type="EC" id="2.7.13.3" evidence="3"/>
<comment type="caution">
    <text evidence="3">The sequence shown here is derived from an EMBL/GenBank/DDBJ whole genome shotgun (WGS) entry which is preliminary data.</text>
</comment>
<keyword evidence="3" id="KW-0418">Kinase</keyword>
<dbReference type="Gene3D" id="3.30.565.10">
    <property type="entry name" value="Histidine kinase-like ATPase, C-terminal domain"/>
    <property type="match status" value="1"/>
</dbReference>
<dbReference type="PANTHER" id="PTHR34220">
    <property type="entry name" value="SENSOR HISTIDINE KINASE YPDA"/>
    <property type="match status" value="1"/>
</dbReference>
<dbReference type="Proteomes" id="UP001589776">
    <property type="component" value="Unassembled WGS sequence"/>
</dbReference>
<feature type="transmembrane region" description="Helical" evidence="1">
    <location>
        <begin position="15"/>
        <end position="39"/>
    </location>
</feature>
<dbReference type="RefSeq" id="WP_377472457.1">
    <property type="nucleotide sequence ID" value="NZ_JBHLWN010000078.1"/>
</dbReference>
<keyword evidence="4" id="KW-1185">Reference proteome</keyword>
<dbReference type="Pfam" id="PF06580">
    <property type="entry name" value="His_kinase"/>
    <property type="match status" value="1"/>
</dbReference>
<evidence type="ECO:0000313" key="3">
    <source>
        <dbReference type="EMBL" id="MFC0215005.1"/>
    </source>
</evidence>
<evidence type="ECO:0000313" key="4">
    <source>
        <dbReference type="Proteomes" id="UP001589776"/>
    </source>
</evidence>
<dbReference type="InterPro" id="IPR036890">
    <property type="entry name" value="HATPase_C_sf"/>
</dbReference>
<feature type="transmembrane region" description="Helical" evidence="1">
    <location>
        <begin position="293"/>
        <end position="312"/>
    </location>
</feature>
<proteinExistence type="predicted"/>
<name>A0ABV6DQU7_9BACL</name>
<dbReference type="PANTHER" id="PTHR34220:SF7">
    <property type="entry name" value="SENSOR HISTIDINE KINASE YPDA"/>
    <property type="match status" value="1"/>
</dbReference>
<dbReference type="Gene3D" id="6.10.340.10">
    <property type="match status" value="1"/>
</dbReference>
<protein>
    <submittedName>
        <fullName evidence="3">Sensor histidine kinase</fullName>
        <ecNumber evidence="3">2.7.13.3</ecNumber>
    </submittedName>
</protein>
<reference evidence="3 4" key="1">
    <citation type="submission" date="2024-09" db="EMBL/GenBank/DDBJ databases">
        <authorList>
            <person name="Sun Q."/>
            <person name="Mori K."/>
        </authorList>
    </citation>
    <scope>NUCLEOTIDE SEQUENCE [LARGE SCALE GENOMIC DNA]</scope>
    <source>
        <strain evidence="3 4">CCM 7759</strain>
    </source>
</reference>
<gene>
    <name evidence="3" type="ORF">ACFFK0_21660</name>
</gene>